<name>A0A1Q9F7J5_SYMMI</name>
<keyword evidence="4" id="KW-0816">Tricarboxylic acid cycle</keyword>
<comment type="cofactor">
    <cofactor evidence="1">
        <name>Mn(2+)</name>
        <dbReference type="ChEBI" id="CHEBI:29035"/>
    </cofactor>
</comment>
<dbReference type="PROSITE" id="PS50842">
    <property type="entry name" value="EXPANSIN_EG45"/>
    <property type="match status" value="1"/>
</dbReference>
<keyword evidence="7" id="KW-0560">Oxidoreductase</keyword>
<feature type="region of interest" description="Disordered" evidence="9">
    <location>
        <begin position="328"/>
        <end position="367"/>
    </location>
</feature>
<comment type="similarity">
    <text evidence="3">Belongs to the isocitrate and isopropylmalate dehydrogenases family.</text>
</comment>
<keyword evidence="8" id="KW-0464">Manganese</keyword>
<evidence type="ECO:0000256" key="2">
    <source>
        <dbReference type="ARBA" id="ARBA00001946"/>
    </source>
</evidence>
<dbReference type="GO" id="GO:0005739">
    <property type="term" value="C:mitochondrion"/>
    <property type="evidence" value="ECO:0007669"/>
    <property type="project" value="TreeGrafter"/>
</dbReference>
<feature type="compositionally biased region" description="Pro residues" evidence="9">
    <location>
        <begin position="335"/>
        <end position="345"/>
    </location>
</feature>
<dbReference type="Gene3D" id="3.40.718.10">
    <property type="entry name" value="Isopropylmalate Dehydrogenase"/>
    <property type="match status" value="2"/>
</dbReference>
<dbReference type="InterPro" id="IPR012341">
    <property type="entry name" value="6hp_glycosidase-like_sf"/>
</dbReference>
<dbReference type="GO" id="GO:0005975">
    <property type="term" value="P:carbohydrate metabolic process"/>
    <property type="evidence" value="ECO:0007669"/>
    <property type="project" value="InterPro"/>
</dbReference>
<dbReference type="CDD" id="cd22271">
    <property type="entry name" value="DPBB_EXP_N-like"/>
    <property type="match status" value="1"/>
</dbReference>
<keyword evidence="6" id="KW-0460">Magnesium</keyword>
<dbReference type="SMART" id="SM01329">
    <property type="entry name" value="Iso_dh"/>
    <property type="match status" value="1"/>
</dbReference>
<sequence length="1502" mass="160579">MALLREARGPGRCCRCASVISSRLSGLFSMRGILGPEGANRRFQTLVSMVVAAVVDKCEAEEKETEEEEEEDAAGRMRWRSNFLAAAASIAQPLLLAMASCVAGLTLALLVLAAAAAAESCSSTAGSLMLQARRGLHKHAMSEVVTASMGLWTDDASAFQGGSCEYASASQGGLQSPSATSKYLESRAVCLANPAIYGNGVACGSCWKAQREGQGSMVVQIIGSHGGSNNLDCFFDAFNTIAGAYAGTFEVSLEPVECEVTGAGPVATVVDGDNAWYTRAIFSNLPHAVLAAWISVDGKATEMRRTSGATWEANLGGGGSVVGFKVSSSCSTSGPSPPTPTPSPTTPKLTTTTTTMATTTPAPTPSPTECAAPVDDCRDAGCCQQAGQTCYEKDDFFAGCRSSCEPGSVNPADPEQYRTPWSCDIVGSSPAPAPIPTPSPVQPVPSPGPGPSGAFRTSEVGSSKDRLFEFVEVLTNQPVSGSKARAVQSSGGAAGGIVSESQGYGLLLAGTLLAAMGSDSDFGRVSELTYELFLGWRRMCELSAAGGSCQDDEGFQCGGGQYPCLPHWKFGEDLTQVVGKGAAPDGDVDALMGMLLAVLALEGTSREPAWLGEVGQWAYDTCKQFYLSSTVAGERKGINPSYHAPGVYRLCRDYMASHDEKYGGSSMEGDRFATNWETLIATSYKMLAATQCPSTGLVPNWAQIFEDGRRLRAQTGFSGSGTPGAEFGAEASRTIWRVVVDFLLYPSEARPAADFLSPKHLGKKENSGRWASSLDVDGACLVETIHPGWQVNMFMAAPTFASLVCPAELEGGRQQELLDSAGRLLASKRIRDYYSGSWVAISTMTLNGDLAKAAANAKIGSAARSAAAPVLAQMPTLRMAEMGLSRALGSPNGAMRRGWNGITISRDTIHIPGIELGFKRPVLFERHAVGGEYGAGWKKVGKGRLLTTFFPENMDEGKPTIVDGRELKDDRSVCVVYDNPLDNVEDLAHVFFQRCLDAKVVPYVVTKKTVFKWQEGFWQIMREVFDSEYKAAFLSAGLLDKTGGELQHLISDAATMQIIRWTDGGFGMACHNYDGDMLTDEVAQVHRSPGFITSNLIGKREDGALIKEFEVGQWAYDTCKQFYLSSTVAGERKGINPSYHAPGVYRLCRDYMASHDEKYGGSSMEGDRFATNWETLIATSYKMLAATQCPSTGLVPNWAQIFEDGRRLRAQMGFSGSGTPGAEFGAEASRTIWRVVVDFLLYPSEAGPAADFLSPVAKHLGKKENSGRWASSLDVDGACLVETIHPGWQVNMFMAAPTFASLVCPAELEGGRQQELLDSAGRLLASKRIRDYYSGSWVAISTMTLNGDLAKAAANAKIGSAARSAAAPVSFFGGQLYQPDLDALGLGELQGRSGDYAAVGPKAFVSMPGGPSAAMMKVPQMLRRSLRGVRFSSTWSRFTAPQMVYIAGEEMSRYTMELVMKKWVEPSIDTSKWEYYDLSCKARDQTNDQVLKVIAVLPHPTV</sequence>
<feature type="domain" description="Expansin-like EG45" evidence="10">
    <location>
        <begin position="161"/>
        <end position="263"/>
    </location>
</feature>
<organism evidence="11 12">
    <name type="scientific">Symbiodinium microadriaticum</name>
    <name type="common">Dinoflagellate</name>
    <name type="synonym">Zooxanthella microadriatica</name>
    <dbReference type="NCBI Taxonomy" id="2951"/>
    <lineage>
        <taxon>Eukaryota</taxon>
        <taxon>Sar</taxon>
        <taxon>Alveolata</taxon>
        <taxon>Dinophyceae</taxon>
        <taxon>Suessiales</taxon>
        <taxon>Symbiodiniaceae</taxon>
        <taxon>Symbiodinium</taxon>
    </lineage>
</organism>
<dbReference type="GO" id="GO:0006102">
    <property type="term" value="P:isocitrate metabolic process"/>
    <property type="evidence" value="ECO:0007669"/>
    <property type="project" value="InterPro"/>
</dbReference>
<evidence type="ECO:0000256" key="5">
    <source>
        <dbReference type="ARBA" id="ARBA00022723"/>
    </source>
</evidence>
<dbReference type="SUPFAM" id="SSF50685">
    <property type="entry name" value="Barwin-like endoglucanases"/>
    <property type="match status" value="1"/>
</dbReference>
<feature type="compositionally biased region" description="Low complexity" evidence="9">
    <location>
        <begin position="346"/>
        <end position="361"/>
    </location>
</feature>
<proteinExistence type="inferred from homology"/>
<dbReference type="GO" id="GO:0006099">
    <property type="term" value="P:tricarboxylic acid cycle"/>
    <property type="evidence" value="ECO:0007669"/>
    <property type="project" value="UniProtKB-KW"/>
</dbReference>
<dbReference type="GO" id="GO:0046872">
    <property type="term" value="F:metal ion binding"/>
    <property type="evidence" value="ECO:0007669"/>
    <property type="project" value="UniProtKB-KW"/>
</dbReference>
<evidence type="ECO:0000256" key="6">
    <source>
        <dbReference type="ARBA" id="ARBA00022842"/>
    </source>
</evidence>
<evidence type="ECO:0000256" key="9">
    <source>
        <dbReference type="SAM" id="MobiDB-lite"/>
    </source>
</evidence>
<dbReference type="PANTHER" id="PTHR11822">
    <property type="entry name" value="NADP-SPECIFIC ISOCITRATE DEHYDROGENASE"/>
    <property type="match status" value="1"/>
</dbReference>
<evidence type="ECO:0000256" key="8">
    <source>
        <dbReference type="ARBA" id="ARBA00023211"/>
    </source>
</evidence>
<evidence type="ECO:0000259" key="10">
    <source>
        <dbReference type="PROSITE" id="PS50842"/>
    </source>
</evidence>
<dbReference type="Pfam" id="PF00180">
    <property type="entry name" value="Iso_dh"/>
    <property type="match status" value="1"/>
</dbReference>
<evidence type="ECO:0000256" key="4">
    <source>
        <dbReference type="ARBA" id="ARBA00022532"/>
    </source>
</evidence>
<dbReference type="GO" id="GO:0004450">
    <property type="term" value="F:isocitrate dehydrogenase (NADP+) activity"/>
    <property type="evidence" value="ECO:0007669"/>
    <property type="project" value="InterPro"/>
</dbReference>
<keyword evidence="12" id="KW-1185">Reference proteome</keyword>
<evidence type="ECO:0000313" key="11">
    <source>
        <dbReference type="EMBL" id="OLQ15650.1"/>
    </source>
</evidence>
<dbReference type="Gene3D" id="1.50.10.10">
    <property type="match status" value="2"/>
</dbReference>
<accession>A0A1Q9F7J5</accession>
<gene>
    <name evidence="11" type="primary">idp1</name>
    <name evidence="11" type="ORF">AK812_SmicGene34</name>
</gene>
<dbReference type="InterPro" id="IPR007112">
    <property type="entry name" value="Expansin/allergen_DPBB_dom"/>
</dbReference>
<comment type="cofactor">
    <cofactor evidence="2">
        <name>Mg(2+)</name>
        <dbReference type="ChEBI" id="CHEBI:18420"/>
    </cofactor>
</comment>
<dbReference type="GO" id="GO:0006739">
    <property type="term" value="P:NADP+ metabolic process"/>
    <property type="evidence" value="ECO:0007669"/>
    <property type="project" value="TreeGrafter"/>
</dbReference>
<dbReference type="InterPro" id="IPR024084">
    <property type="entry name" value="IsoPropMal-DH-like_dom"/>
</dbReference>
<protein>
    <submittedName>
        <fullName evidence="11">Putative isocitrate dehydrogenase [NADP], mitochondrial</fullName>
    </submittedName>
</protein>
<feature type="compositionally biased region" description="Pro residues" evidence="9">
    <location>
        <begin position="431"/>
        <end position="450"/>
    </location>
</feature>
<dbReference type="PANTHER" id="PTHR11822:SF21">
    <property type="entry name" value="ISOCITRATE DEHYDROGENASE [NADP], MITOCHONDRIAL"/>
    <property type="match status" value="1"/>
</dbReference>
<feature type="region of interest" description="Disordered" evidence="9">
    <location>
        <begin position="431"/>
        <end position="459"/>
    </location>
</feature>
<dbReference type="EMBL" id="LSRX01000001">
    <property type="protein sequence ID" value="OLQ15650.1"/>
    <property type="molecule type" value="Genomic_DNA"/>
</dbReference>
<keyword evidence="5" id="KW-0479">Metal-binding</keyword>
<comment type="caution">
    <text evidence="11">The sequence shown here is derived from an EMBL/GenBank/DDBJ whole genome shotgun (WGS) entry which is preliminary data.</text>
</comment>
<evidence type="ECO:0000256" key="1">
    <source>
        <dbReference type="ARBA" id="ARBA00001936"/>
    </source>
</evidence>
<dbReference type="InterPro" id="IPR036908">
    <property type="entry name" value="RlpA-like_sf"/>
</dbReference>
<reference evidence="11 12" key="1">
    <citation type="submission" date="2016-02" db="EMBL/GenBank/DDBJ databases">
        <title>Genome analysis of coral dinoflagellate symbionts highlights evolutionary adaptations to a symbiotic lifestyle.</title>
        <authorList>
            <person name="Aranda M."/>
            <person name="Li Y."/>
            <person name="Liew Y.J."/>
            <person name="Baumgarten S."/>
            <person name="Simakov O."/>
            <person name="Wilson M."/>
            <person name="Piel J."/>
            <person name="Ashoor H."/>
            <person name="Bougouffa S."/>
            <person name="Bajic V.B."/>
            <person name="Ryu T."/>
            <person name="Ravasi T."/>
            <person name="Bayer T."/>
            <person name="Micklem G."/>
            <person name="Kim H."/>
            <person name="Bhak J."/>
            <person name="Lajeunesse T.C."/>
            <person name="Voolstra C.R."/>
        </authorList>
    </citation>
    <scope>NUCLEOTIDE SEQUENCE [LARGE SCALE GENOMIC DNA]</scope>
    <source>
        <strain evidence="11 12">CCMP2467</strain>
    </source>
</reference>
<dbReference type="Proteomes" id="UP000186817">
    <property type="component" value="Unassembled WGS sequence"/>
</dbReference>
<dbReference type="InterPro" id="IPR004790">
    <property type="entry name" value="Isocitrate_DH_NADP"/>
</dbReference>
<evidence type="ECO:0000256" key="7">
    <source>
        <dbReference type="ARBA" id="ARBA00023002"/>
    </source>
</evidence>
<dbReference type="InterPro" id="IPR008928">
    <property type="entry name" value="6-hairpin_glycosidase_sf"/>
</dbReference>
<dbReference type="SUPFAM" id="SSF53659">
    <property type="entry name" value="Isocitrate/Isopropylmalate dehydrogenase-like"/>
    <property type="match status" value="1"/>
</dbReference>
<evidence type="ECO:0000313" key="12">
    <source>
        <dbReference type="Proteomes" id="UP000186817"/>
    </source>
</evidence>
<evidence type="ECO:0000256" key="3">
    <source>
        <dbReference type="ARBA" id="ARBA00007769"/>
    </source>
</evidence>
<dbReference type="SUPFAM" id="SSF48208">
    <property type="entry name" value="Six-hairpin glycosidases"/>
    <property type="match status" value="2"/>
</dbReference>
<dbReference type="OrthoDB" id="440390at2759"/>